<feature type="domain" description="CRC" evidence="5">
    <location>
        <begin position="230"/>
        <end position="336"/>
    </location>
</feature>
<gene>
    <name evidence="6" type="ORF">PPERSA_11166</name>
</gene>
<dbReference type="InterPro" id="IPR028307">
    <property type="entry name" value="Lin-54_fam"/>
</dbReference>
<evidence type="ECO:0000313" key="6">
    <source>
        <dbReference type="EMBL" id="KRX07617.1"/>
    </source>
</evidence>
<dbReference type="EMBL" id="LDAU01000082">
    <property type="protein sequence ID" value="KRX07617.1"/>
    <property type="molecule type" value="Genomic_DNA"/>
</dbReference>
<evidence type="ECO:0000256" key="1">
    <source>
        <dbReference type="ARBA" id="ARBA00004123"/>
    </source>
</evidence>
<dbReference type="InterPro" id="IPR005172">
    <property type="entry name" value="CRC"/>
</dbReference>
<accession>A0A0V0QZG9</accession>
<feature type="compositionally biased region" description="Low complexity" evidence="4">
    <location>
        <begin position="1"/>
        <end position="23"/>
    </location>
</feature>
<comment type="similarity">
    <text evidence="2">Belongs to the lin-54 family.</text>
</comment>
<dbReference type="GO" id="GO:0006355">
    <property type="term" value="P:regulation of DNA-templated transcription"/>
    <property type="evidence" value="ECO:0007669"/>
    <property type="project" value="TreeGrafter"/>
</dbReference>
<dbReference type="PROSITE" id="PS51634">
    <property type="entry name" value="CRC"/>
    <property type="match status" value="1"/>
</dbReference>
<comment type="subcellular location">
    <subcellularLocation>
        <location evidence="1">Nucleus</location>
    </subcellularLocation>
</comment>
<dbReference type="GO" id="GO:0005634">
    <property type="term" value="C:nucleus"/>
    <property type="evidence" value="ECO:0007669"/>
    <property type="project" value="UniProtKB-SubCell"/>
</dbReference>
<evidence type="ECO:0000256" key="4">
    <source>
        <dbReference type="SAM" id="MobiDB-lite"/>
    </source>
</evidence>
<evidence type="ECO:0000256" key="3">
    <source>
        <dbReference type="ARBA" id="ARBA00023242"/>
    </source>
</evidence>
<keyword evidence="3" id="KW-0539">Nucleus</keyword>
<evidence type="ECO:0000259" key="5">
    <source>
        <dbReference type="PROSITE" id="PS51634"/>
    </source>
</evidence>
<dbReference type="AlphaFoldDB" id="A0A0V0QZG9"/>
<dbReference type="Proteomes" id="UP000054937">
    <property type="component" value="Unassembled WGS sequence"/>
</dbReference>
<dbReference type="OrthoDB" id="6283463at2759"/>
<reference evidence="6 7" key="1">
    <citation type="journal article" date="2015" name="Sci. Rep.">
        <title>Genome of the facultative scuticociliatosis pathogen Pseudocohnilembus persalinus provides insight into its virulence through horizontal gene transfer.</title>
        <authorList>
            <person name="Xiong J."/>
            <person name="Wang G."/>
            <person name="Cheng J."/>
            <person name="Tian M."/>
            <person name="Pan X."/>
            <person name="Warren A."/>
            <person name="Jiang C."/>
            <person name="Yuan D."/>
            <person name="Miao W."/>
        </authorList>
    </citation>
    <scope>NUCLEOTIDE SEQUENCE [LARGE SCALE GENOMIC DNA]</scope>
    <source>
        <strain evidence="6">36N120E</strain>
    </source>
</reference>
<keyword evidence="7" id="KW-1185">Reference proteome</keyword>
<dbReference type="PANTHER" id="PTHR12446">
    <property type="entry name" value="TESMIN/TSO1-RELATED"/>
    <property type="match status" value="1"/>
</dbReference>
<evidence type="ECO:0000313" key="7">
    <source>
        <dbReference type="Proteomes" id="UP000054937"/>
    </source>
</evidence>
<dbReference type="PANTHER" id="PTHR12446:SF34">
    <property type="entry name" value="PROTEIN LIN-54 HOMOLOG"/>
    <property type="match status" value="1"/>
</dbReference>
<name>A0A0V0QZG9_PSEPJ</name>
<feature type="region of interest" description="Disordered" evidence="4">
    <location>
        <begin position="1"/>
        <end position="32"/>
    </location>
</feature>
<dbReference type="Pfam" id="PF03638">
    <property type="entry name" value="TCR"/>
    <property type="match status" value="1"/>
</dbReference>
<dbReference type="InParanoid" id="A0A0V0QZG9"/>
<organism evidence="6 7">
    <name type="scientific">Pseudocohnilembus persalinus</name>
    <name type="common">Ciliate</name>
    <dbReference type="NCBI Taxonomy" id="266149"/>
    <lineage>
        <taxon>Eukaryota</taxon>
        <taxon>Sar</taxon>
        <taxon>Alveolata</taxon>
        <taxon>Ciliophora</taxon>
        <taxon>Intramacronucleata</taxon>
        <taxon>Oligohymenophorea</taxon>
        <taxon>Scuticociliatia</taxon>
        <taxon>Philasterida</taxon>
        <taxon>Pseudocohnilembidae</taxon>
        <taxon>Pseudocohnilembus</taxon>
    </lineage>
</organism>
<dbReference type="SMART" id="SM01114">
    <property type="entry name" value="CXC"/>
    <property type="match status" value="2"/>
</dbReference>
<sequence>MDNQINNSNNVDNNIKNHTNNNNIGTPYNKSLENSLQNSFQYQDGFFSGLKSHQQGENLTFSFGQGDALNFNQYKILKESGDKNHMRGHNGFNDSLVSKMLQDKQIHNELNQQFHQRGDYYYQENMKDSQQNNFDNNSINTNMKNQNMYDTLKKCFNKEESLKEYRKLLSQKQSLDDINVNQLIVKSQEQIQLEEQEKRQKIREKVNFKLQDFGSCESLDEQQNSQQNQNEDCCNCKKSKCLKLYCECFRKGKVCGKNCKCNDCHNMESNQQEREQAIEQLQSKNPEAFGNKLEIIGVIQQENNDHLGYKKGCNCYNAGVKCSYLCKCEQCLNRKEEEDNKTDFNNMTLEQLNEFKKIQGENLALAHNKHHHNEETTPVHNEDATTQDELFNQQNIFQDDNLPQDFSPNQQETLSKKQLLDNEGNFTNKYYDSSNCTLSPNTNFIGMYNNNSKNLTPRNKFGDYDFMKIEQQIKHNKGKKSQRIANKLQSKMDSNINRLQKNGYSI</sequence>
<comment type="caution">
    <text evidence="6">The sequence shown here is derived from an EMBL/GenBank/DDBJ whole genome shotgun (WGS) entry which is preliminary data.</text>
</comment>
<protein>
    <recommendedName>
        <fullName evidence="5">CRC domain-containing protein</fullName>
    </recommendedName>
</protein>
<evidence type="ECO:0000256" key="2">
    <source>
        <dbReference type="ARBA" id="ARBA00007267"/>
    </source>
</evidence>
<proteinExistence type="inferred from homology"/>
<dbReference type="InterPro" id="IPR033467">
    <property type="entry name" value="Tesmin/TSO1-like_CXC"/>
</dbReference>